<sequence>TKFITLHSAPGACIKTFTVRISELGDHIKNKTLLLCGDFNINIELPAGQKTNNFINSMYSLGLFPLITKPTRITAHSATIIDNIFTNKKDDVLRSGVLMTDISDHLPVFAVLKYKQLIKQETLLNYKRDRSFRAWEALKKDLEMQNWEEVYVRDVNTAYESMKKLMKLYNCKLFKSSGKRVDQPWMTKGIRNACAKKKPAV</sequence>
<accession>A0A1A8G3I8</accession>
<feature type="non-terminal residue" evidence="1">
    <location>
        <position position="201"/>
    </location>
</feature>
<feature type="non-terminal residue" evidence="1">
    <location>
        <position position="1"/>
    </location>
</feature>
<gene>
    <name evidence="1" type="primary">HEL_DR2</name>
</gene>
<dbReference type="AlphaFoldDB" id="A0A1A8G3I8"/>
<dbReference type="PANTHER" id="PTHR33776:SF4">
    <property type="entry name" value="ENDONUCLEASE_EXONUCLEASE_PHOSPHATASE DOMAIN-CONTAINING PROTEIN"/>
    <property type="match status" value="1"/>
</dbReference>
<evidence type="ECO:0000313" key="1">
    <source>
        <dbReference type="EMBL" id="SBQ66245.1"/>
    </source>
</evidence>
<dbReference type="SUPFAM" id="SSF56219">
    <property type="entry name" value="DNase I-like"/>
    <property type="match status" value="1"/>
</dbReference>
<dbReference type="InterPro" id="IPR036691">
    <property type="entry name" value="Endo/exonu/phosph_ase_sf"/>
</dbReference>
<reference evidence="1" key="1">
    <citation type="submission" date="2016-05" db="EMBL/GenBank/DDBJ databases">
        <authorList>
            <person name="Lavstsen T."/>
            <person name="Jespersen J.S."/>
        </authorList>
    </citation>
    <scope>NUCLEOTIDE SEQUENCE</scope>
    <source>
        <tissue evidence="1">Brain</tissue>
    </source>
</reference>
<organism evidence="1">
    <name type="scientific">Nothobranchius korthausae</name>
    <dbReference type="NCBI Taxonomy" id="1143690"/>
    <lineage>
        <taxon>Eukaryota</taxon>
        <taxon>Metazoa</taxon>
        <taxon>Chordata</taxon>
        <taxon>Craniata</taxon>
        <taxon>Vertebrata</taxon>
        <taxon>Euteleostomi</taxon>
        <taxon>Actinopterygii</taxon>
        <taxon>Neopterygii</taxon>
        <taxon>Teleostei</taxon>
        <taxon>Neoteleostei</taxon>
        <taxon>Acanthomorphata</taxon>
        <taxon>Ovalentaria</taxon>
        <taxon>Atherinomorphae</taxon>
        <taxon>Cyprinodontiformes</taxon>
        <taxon>Nothobranchiidae</taxon>
        <taxon>Nothobranchius</taxon>
    </lineage>
</organism>
<dbReference type="GO" id="GO:0003824">
    <property type="term" value="F:catalytic activity"/>
    <property type="evidence" value="ECO:0007669"/>
    <property type="project" value="InterPro"/>
</dbReference>
<evidence type="ECO:0008006" key="2">
    <source>
        <dbReference type="Google" id="ProtNLM"/>
    </source>
</evidence>
<dbReference type="PANTHER" id="PTHR33776">
    <property type="entry name" value="ENDO/EXONUCLEASE/PHOSPHATASE DOMAIN-CONTAINING PROTEIN"/>
    <property type="match status" value="1"/>
</dbReference>
<protein>
    <recommendedName>
        <fullName evidence="2">Endonuclease/exonuclease/phosphatase domain-containing protein</fullName>
    </recommendedName>
</protein>
<reference evidence="1" key="2">
    <citation type="submission" date="2016-06" db="EMBL/GenBank/DDBJ databases">
        <title>The genome of a short-lived fish provides insights into sex chromosome evolution and the genetic control of aging.</title>
        <authorList>
            <person name="Reichwald K."/>
            <person name="Felder M."/>
            <person name="Petzold A."/>
            <person name="Koch P."/>
            <person name="Groth M."/>
            <person name="Platzer M."/>
        </authorList>
    </citation>
    <scope>NUCLEOTIDE SEQUENCE</scope>
    <source>
        <tissue evidence="1">Brain</tissue>
    </source>
</reference>
<dbReference type="Gene3D" id="3.60.10.10">
    <property type="entry name" value="Endonuclease/exonuclease/phosphatase"/>
    <property type="match status" value="1"/>
</dbReference>
<proteinExistence type="predicted"/>
<dbReference type="EMBL" id="HAEB01019718">
    <property type="protein sequence ID" value="SBQ66245.1"/>
    <property type="molecule type" value="Transcribed_RNA"/>
</dbReference>
<name>A0A1A8G3I8_9TELE</name>